<comment type="caution">
    <text evidence="1">The sequence shown here is derived from an EMBL/GenBank/DDBJ whole genome shotgun (WGS) entry which is preliminary data.</text>
</comment>
<gene>
    <name evidence="1" type="ORF">HPB47_012475</name>
</gene>
<protein>
    <submittedName>
        <fullName evidence="1">Uncharacterized protein</fullName>
    </submittedName>
</protein>
<reference evidence="1 2" key="1">
    <citation type="journal article" date="2020" name="Cell">
        <title>Large-Scale Comparative Analyses of Tick Genomes Elucidate Their Genetic Diversity and Vector Capacities.</title>
        <authorList>
            <consortium name="Tick Genome and Microbiome Consortium (TIGMIC)"/>
            <person name="Jia N."/>
            <person name="Wang J."/>
            <person name="Shi W."/>
            <person name="Du L."/>
            <person name="Sun Y."/>
            <person name="Zhan W."/>
            <person name="Jiang J.F."/>
            <person name="Wang Q."/>
            <person name="Zhang B."/>
            <person name="Ji P."/>
            <person name="Bell-Sakyi L."/>
            <person name="Cui X.M."/>
            <person name="Yuan T.T."/>
            <person name="Jiang B.G."/>
            <person name="Yang W.F."/>
            <person name="Lam T.T."/>
            <person name="Chang Q.C."/>
            <person name="Ding S.J."/>
            <person name="Wang X.J."/>
            <person name="Zhu J.G."/>
            <person name="Ruan X.D."/>
            <person name="Zhao L."/>
            <person name="Wei J.T."/>
            <person name="Ye R.Z."/>
            <person name="Que T.C."/>
            <person name="Du C.H."/>
            <person name="Zhou Y.H."/>
            <person name="Cheng J.X."/>
            <person name="Dai P.F."/>
            <person name="Guo W.B."/>
            <person name="Han X.H."/>
            <person name="Huang E.J."/>
            <person name="Li L.F."/>
            <person name="Wei W."/>
            <person name="Gao Y.C."/>
            <person name="Liu J.Z."/>
            <person name="Shao H.Z."/>
            <person name="Wang X."/>
            <person name="Wang C.C."/>
            <person name="Yang T.C."/>
            <person name="Huo Q.B."/>
            <person name="Li W."/>
            <person name="Chen H.Y."/>
            <person name="Chen S.E."/>
            <person name="Zhou L.G."/>
            <person name="Ni X.B."/>
            <person name="Tian J.H."/>
            <person name="Sheng Y."/>
            <person name="Liu T."/>
            <person name="Pan Y.S."/>
            <person name="Xia L.Y."/>
            <person name="Li J."/>
            <person name="Zhao F."/>
            <person name="Cao W.C."/>
        </authorList>
    </citation>
    <scope>NUCLEOTIDE SEQUENCE [LARGE SCALE GENOMIC DNA]</scope>
    <source>
        <strain evidence="1">Iper-2018</strain>
    </source>
</reference>
<dbReference type="Proteomes" id="UP000805193">
    <property type="component" value="Unassembled WGS sequence"/>
</dbReference>
<evidence type="ECO:0000313" key="1">
    <source>
        <dbReference type="EMBL" id="KAG0410404.1"/>
    </source>
</evidence>
<name>A0AC60NTD2_IXOPE</name>
<organism evidence="1 2">
    <name type="scientific">Ixodes persulcatus</name>
    <name type="common">Taiga tick</name>
    <dbReference type="NCBI Taxonomy" id="34615"/>
    <lineage>
        <taxon>Eukaryota</taxon>
        <taxon>Metazoa</taxon>
        <taxon>Ecdysozoa</taxon>
        <taxon>Arthropoda</taxon>
        <taxon>Chelicerata</taxon>
        <taxon>Arachnida</taxon>
        <taxon>Acari</taxon>
        <taxon>Parasitiformes</taxon>
        <taxon>Ixodida</taxon>
        <taxon>Ixodoidea</taxon>
        <taxon>Ixodidae</taxon>
        <taxon>Ixodinae</taxon>
        <taxon>Ixodes</taxon>
    </lineage>
</organism>
<dbReference type="EMBL" id="JABSTQ010011525">
    <property type="protein sequence ID" value="KAG0410404.1"/>
    <property type="molecule type" value="Genomic_DNA"/>
</dbReference>
<keyword evidence="2" id="KW-1185">Reference proteome</keyword>
<evidence type="ECO:0000313" key="2">
    <source>
        <dbReference type="Proteomes" id="UP000805193"/>
    </source>
</evidence>
<accession>A0AC60NTD2</accession>
<proteinExistence type="predicted"/>
<sequence>MTGSKDVCGSFSAQFFGRQQFLHCSGICGLRFHCKCINVAAEDYDLLMKNGTSSYKCSSCTRRKGVDNVPSTDDSSLFDSTNAELPAVGSGEGDFRELLKILLNKIDGLSADVKCLRVDNESLRVQLAQNNALLRKSLPHVPEAVRGLAPKSFSSAVQLPNVRLQDAEPPSTQQQNLASVSGSRTEEGPSQPDRRQTVDEDGYTIVRRKQKTKVVEGTRAESRLGVVPRPPRKRALFVSRLSPSTTASNVCEVLEDVLQGKSVHCTKLLSKYDSYASFHVCVDTDCFDMINDPNVWPSGCLFRPFFGALKIDPTATSLSSNK</sequence>